<reference evidence="1 2" key="1">
    <citation type="journal article" date="2022" name="DNA Res.">
        <title>Chromosomal-level genome assembly of the orchid tree Bauhinia variegata (Leguminosae; Cercidoideae) supports the allotetraploid origin hypothesis of Bauhinia.</title>
        <authorList>
            <person name="Zhong Y."/>
            <person name="Chen Y."/>
            <person name="Zheng D."/>
            <person name="Pang J."/>
            <person name="Liu Y."/>
            <person name="Luo S."/>
            <person name="Meng S."/>
            <person name="Qian L."/>
            <person name="Wei D."/>
            <person name="Dai S."/>
            <person name="Zhou R."/>
        </authorList>
    </citation>
    <scope>NUCLEOTIDE SEQUENCE [LARGE SCALE GENOMIC DNA]</scope>
    <source>
        <strain evidence="1">BV-YZ2020</strain>
    </source>
</reference>
<name>A0ACB9PNK3_BAUVA</name>
<comment type="caution">
    <text evidence="1">The sequence shown here is derived from an EMBL/GenBank/DDBJ whole genome shotgun (WGS) entry which is preliminary data.</text>
</comment>
<gene>
    <name evidence="1" type="ORF">L6164_010624</name>
</gene>
<accession>A0ACB9PNK3</accession>
<evidence type="ECO:0000313" key="1">
    <source>
        <dbReference type="EMBL" id="KAI4350107.1"/>
    </source>
</evidence>
<proteinExistence type="predicted"/>
<organism evidence="1 2">
    <name type="scientific">Bauhinia variegata</name>
    <name type="common">Purple orchid tree</name>
    <name type="synonym">Phanera variegata</name>
    <dbReference type="NCBI Taxonomy" id="167791"/>
    <lineage>
        <taxon>Eukaryota</taxon>
        <taxon>Viridiplantae</taxon>
        <taxon>Streptophyta</taxon>
        <taxon>Embryophyta</taxon>
        <taxon>Tracheophyta</taxon>
        <taxon>Spermatophyta</taxon>
        <taxon>Magnoliopsida</taxon>
        <taxon>eudicotyledons</taxon>
        <taxon>Gunneridae</taxon>
        <taxon>Pentapetalae</taxon>
        <taxon>rosids</taxon>
        <taxon>fabids</taxon>
        <taxon>Fabales</taxon>
        <taxon>Fabaceae</taxon>
        <taxon>Cercidoideae</taxon>
        <taxon>Cercideae</taxon>
        <taxon>Bauhiniinae</taxon>
        <taxon>Bauhinia</taxon>
    </lineage>
</organism>
<sequence>MKKSNNGGQIKFRKRSCCWDRDNPHQSNSQFSRYLVRFQILNRIIAEFHWFILFQVLFQQSSATAASRYVAPYVAAAPALPNPTLSVVAPVYSAPVPIAGVYSLPQYHQTLTPVALESVKAAIANSEIEHGRILLLQGGQKAEGKIFLLVWLACLHSSNDYRLFCGDLGNEVNHDVLSKAFSQFPSFNMARVVRDKRTGKTEGYGFVSFPNPSDLASALKEMNGKYVGNRPIKLCKSKWNERTDFEALEKQKKQAQKKLKLSRKGVLHK</sequence>
<protein>
    <submittedName>
        <fullName evidence="1">Uncharacterized protein</fullName>
    </submittedName>
</protein>
<keyword evidence="2" id="KW-1185">Reference proteome</keyword>
<dbReference type="EMBL" id="CM039429">
    <property type="protein sequence ID" value="KAI4350107.1"/>
    <property type="molecule type" value="Genomic_DNA"/>
</dbReference>
<evidence type="ECO:0000313" key="2">
    <source>
        <dbReference type="Proteomes" id="UP000828941"/>
    </source>
</evidence>
<dbReference type="Proteomes" id="UP000828941">
    <property type="component" value="Chromosome 4"/>
</dbReference>